<proteinExistence type="predicted"/>
<accession>A0AAV4SBV6</accession>
<keyword evidence="2" id="KW-1185">Reference proteome</keyword>
<dbReference type="EMBL" id="BPLQ01007312">
    <property type="protein sequence ID" value="GIY29373.1"/>
    <property type="molecule type" value="Genomic_DNA"/>
</dbReference>
<reference evidence="1 2" key="1">
    <citation type="submission" date="2021-06" db="EMBL/GenBank/DDBJ databases">
        <title>Caerostris darwini draft genome.</title>
        <authorList>
            <person name="Kono N."/>
            <person name="Arakawa K."/>
        </authorList>
    </citation>
    <scope>NUCLEOTIDE SEQUENCE [LARGE SCALE GENOMIC DNA]</scope>
</reference>
<dbReference type="AlphaFoldDB" id="A0AAV4SBV6"/>
<feature type="non-terminal residue" evidence="1">
    <location>
        <position position="17"/>
    </location>
</feature>
<evidence type="ECO:0000313" key="1">
    <source>
        <dbReference type="EMBL" id="GIY29373.1"/>
    </source>
</evidence>
<organism evidence="1 2">
    <name type="scientific">Caerostris darwini</name>
    <dbReference type="NCBI Taxonomy" id="1538125"/>
    <lineage>
        <taxon>Eukaryota</taxon>
        <taxon>Metazoa</taxon>
        <taxon>Ecdysozoa</taxon>
        <taxon>Arthropoda</taxon>
        <taxon>Chelicerata</taxon>
        <taxon>Arachnida</taxon>
        <taxon>Araneae</taxon>
        <taxon>Araneomorphae</taxon>
        <taxon>Entelegynae</taxon>
        <taxon>Araneoidea</taxon>
        <taxon>Araneidae</taxon>
        <taxon>Caerostris</taxon>
    </lineage>
</organism>
<gene>
    <name evidence="1" type="ORF">CDAR_176531</name>
</gene>
<dbReference type="Proteomes" id="UP001054837">
    <property type="component" value="Unassembled WGS sequence"/>
</dbReference>
<evidence type="ECO:0000313" key="2">
    <source>
        <dbReference type="Proteomes" id="UP001054837"/>
    </source>
</evidence>
<name>A0AAV4SBV6_9ARAC</name>
<sequence length="17" mass="1750">MNKISRMAPAQNGSTGS</sequence>
<comment type="caution">
    <text evidence="1">The sequence shown here is derived from an EMBL/GenBank/DDBJ whole genome shotgun (WGS) entry which is preliminary data.</text>
</comment>
<protein>
    <submittedName>
        <fullName evidence="1">Uncharacterized protein</fullName>
    </submittedName>
</protein>